<evidence type="ECO:0000313" key="3">
    <source>
        <dbReference type="Proteomes" id="UP000822688"/>
    </source>
</evidence>
<name>A0A8T0HF75_CERPU</name>
<organism evidence="2 3">
    <name type="scientific">Ceratodon purpureus</name>
    <name type="common">Fire moss</name>
    <name type="synonym">Dicranum purpureum</name>
    <dbReference type="NCBI Taxonomy" id="3225"/>
    <lineage>
        <taxon>Eukaryota</taxon>
        <taxon>Viridiplantae</taxon>
        <taxon>Streptophyta</taxon>
        <taxon>Embryophyta</taxon>
        <taxon>Bryophyta</taxon>
        <taxon>Bryophytina</taxon>
        <taxon>Bryopsida</taxon>
        <taxon>Dicranidae</taxon>
        <taxon>Pseudoditrichales</taxon>
        <taxon>Ditrichaceae</taxon>
        <taxon>Ceratodon</taxon>
    </lineage>
</organism>
<dbReference type="EMBL" id="CM026427">
    <property type="protein sequence ID" value="KAG0569128.1"/>
    <property type="molecule type" value="Genomic_DNA"/>
</dbReference>
<accession>A0A8T0HF75</accession>
<feature type="compositionally biased region" description="Gly residues" evidence="1">
    <location>
        <begin position="79"/>
        <end position="90"/>
    </location>
</feature>
<dbReference type="AlphaFoldDB" id="A0A8T0HF75"/>
<evidence type="ECO:0000256" key="1">
    <source>
        <dbReference type="SAM" id="MobiDB-lite"/>
    </source>
</evidence>
<feature type="compositionally biased region" description="Polar residues" evidence="1">
    <location>
        <begin position="59"/>
        <end position="69"/>
    </location>
</feature>
<keyword evidence="3" id="KW-1185">Reference proteome</keyword>
<dbReference type="Proteomes" id="UP000822688">
    <property type="component" value="Chromosome 6"/>
</dbReference>
<protein>
    <submittedName>
        <fullName evidence="2">Uncharacterized protein</fullName>
    </submittedName>
</protein>
<gene>
    <name evidence="2" type="ORF">KC19_6G066800</name>
</gene>
<reference evidence="2 3" key="1">
    <citation type="submission" date="2020-06" db="EMBL/GenBank/DDBJ databases">
        <title>WGS assembly of Ceratodon purpureus strain R40.</title>
        <authorList>
            <person name="Carey S.B."/>
            <person name="Jenkins J."/>
            <person name="Shu S."/>
            <person name="Lovell J.T."/>
            <person name="Sreedasyam A."/>
            <person name="Maumus F."/>
            <person name="Tiley G.P."/>
            <person name="Fernandez-Pozo N."/>
            <person name="Barry K."/>
            <person name="Chen C."/>
            <person name="Wang M."/>
            <person name="Lipzen A."/>
            <person name="Daum C."/>
            <person name="Saski C.A."/>
            <person name="Payton A.C."/>
            <person name="Mcbreen J.C."/>
            <person name="Conrad R.E."/>
            <person name="Kollar L.M."/>
            <person name="Olsson S."/>
            <person name="Huttunen S."/>
            <person name="Landis J.B."/>
            <person name="Wickett N.J."/>
            <person name="Johnson M.G."/>
            <person name="Rensing S.A."/>
            <person name="Grimwood J."/>
            <person name="Schmutz J."/>
            <person name="Mcdaniel S.F."/>
        </authorList>
    </citation>
    <scope>NUCLEOTIDE SEQUENCE [LARGE SCALE GENOMIC DNA]</scope>
    <source>
        <strain evidence="2 3">R40</strain>
    </source>
</reference>
<comment type="caution">
    <text evidence="2">The sequence shown here is derived from an EMBL/GenBank/DDBJ whole genome shotgun (WGS) entry which is preliminary data.</text>
</comment>
<feature type="region of interest" description="Disordered" evidence="1">
    <location>
        <begin position="54"/>
        <end position="90"/>
    </location>
</feature>
<evidence type="ECO:0000313" key="2">
    <source>
        <dbReference type="EMBL" id="KAG0569128.1"/>
    </source>
</evidence>
<sequence>MPWPALLLSTYRQGFPAVVILACLAVHLSACLSRVCLPAGGCLHTTPWTMAKCSGENGGDSQSTSQSKGGNVGDPVHMGGYGSSGNKGSG</sequence>
<proteinExistence type="predicted"/>